<dbReference type="PROSITE" id="PS51495">
    <property type="entry name" value="GLUE"/>
    <property type="match status" value="1"/>
</dbReference>
<keyword evidence="7" id="KW-0967">Endosome</keyword>
<accession>A0AA39IB82</accession>
<dbReference type="GO" id="GO:0000814">
    <property type="term" value="C:ESCRT II complex"/>
    <property type="evidence" value="ECO:0007669"/>
    <property type="project" value="UniProtKB-UniRule"/>
</dbReference>
<evidence type="ECO:0000256" key="7">
    <source>
        <dbReference type="RuleBase" id="RU367095"/>
    </source>
</evidence>
<evidence type="ECO:0000256" key="5">
    <source>
        <dbReference type="ARBA" id="ARBA00022927"/>
    </source>
</evidence>
<keyword evidence="11" id="KW-1185">Reference proteome</keyword>
<evidence type="ECO:0000256" key="1">
    <source>
        <dbReference type="ARBA" id="ARBA00009697"/>
    </source>
</evidence>
<reference evidence="10" key="1">
    <citation type="submission" date="2023-06" db="EMBL/GenBank/DDBJ databases">
        <title>Genomic analysis of the entomopathogenic nematode Steinernema hermaphroditum.</title>
        <authorList>
            <person name="Schwarz E.M."/>
            <person name="Heppert J.K."/>
            <person name="Baniya A."/>
            <person name="Schwartz H.T."/>
            <person name="Tan C.-H."/>
            <person name="Antoshechkin I."/>
            <person name="Sternberg P.W."/>
            <person name="Goodrich-Blair H."/>
            <person name="Dillman A.R."/>
        </authorList>
    </citation>
    <scope>NUCLEOTIDE SEQUENCE</scope>
    <source>
        <strain evidence="10">PS9179</strain>
        <tissue evidence="10">Whole animal</tissue>
    </source>
</reference>
<protein>
    <recommendedName>
        <fullName evidence="2 7">Vacuolar protein-sorting-associated protein 36</fullName>
    </recommendedName>
    <alternativeName>
        <fullName evidence="6 7">ESCRT-II complex subunit VPS36</fullName>
    </alternativeName>
</protein>
<keyword evidence="5 7" id="KW-0653">Protein transport</keyword>
<dbReference type="InterPro" id="IPR037855">
    <property type="entry name" value="Vps36"/>
</dbReference>
<dbReference type="GO" id="GO:0043328">
    <property type="term" value="P:protein transport to vacuole involved in ubiquitin-dependent protein catabolic process via the multivesicular body sorting pathway"/>
    <property type="evidence" value="ECO:0007669"/>
    <property type="project" value="UniProtKB-UniRule"/>
</dbReference>
<comment type="similarity">
    <text evidence="1 7">Belongs to the VPS36 family.</text>
</comment>
<feature type="domain" description="GLUE N-terminal" evidence="9">
    <location>
        <begin position="142"/>
        <end position="281"/>
    </location>
</feature>
<dbReference type="AlphaFoldDB" id="A0AA39IB82"/>
<dbReference type="InterPro" id="IPR021648">
    <property type="entry name" value="GLUE_dom"/>
</dbReference>
<evidence type="ECO:0000259" key="9">
    <source>
        <dbReference type="PROSITE" id="PS51495"/>
    </source>
</evidence>
<dbReference type="InterPro" id="IPR036390">
    <property type="entry name" value="WH_DNA-bd_sf"/>
</dbReference>
<feature type="compositionally biased region" description="Basic and acidic residues" evidence="8">
    <location>
        <begin position="36"/>
        <end position="51"/>
    </location>
</feature>
<evidence type="ECO:0000256" key="6">
    <source>
        <dbReference type="ARBA" id="ARBA00030114"/>
    </source>
</evidence>
<dbReference type="Gene3D" id="1.10.10.10">
    <property type="entry name" value="Winged helix-like DNA-binding domain superfamily/Winged helix DNA-binding domain"/>
    <property type="match status" value="2"/>
</dbReference>
<feature type="region of interest" description="Disordered" evidence="8">
    <location>
        <begin position="273"/>
        <end position="292"/>
    </location>
</feature>
<name>A0AA39IB82_9BILA</name>
<dbReference type="Gene3D" id="6.10.140.260">
    <property type="match status" value="1"/>
</dbReference>
<dbReference type="SUPFAM" id="SSF50729">
    <property type="entry name" value="PH domain-like"/>
    <property type="match status" value="1"/>
</dbReference>
<dbReference type="Pfam" id="PF11605">
    <property type="entry name" value="Vps36_ESCRT-II"/>
    <property type="match status" value="1"/>
</dbReference>
<dbReference type="Pfam" id="PF04157">
    <property type="entry name" value="EAP30"/>
    <property type="match status" value="1"/>
</dbReference>
<dbReference type="Proteomes" id="UP001175271">
    <property type="component" value="Unassembled WGS sequence"/>
</dbReference>
<keyword evidence="3 7" id="KW-0813">Transport</keyword>
<dbReference type="GO" id="GO:0032266">
    <property type="term" value="F:phosphatidylinositol-3-phosphate binding"/>
    <property type="evidence" value="ECO:0007669"/>
    <property type="project" value="UniProtKB-UniRule"/>
</dbReference>
<dbReference type="InterPro" id="IPR040608">
    <property type="entry name" value="Snf8/Vps36"/>
</dbReference>
<gene>
    <name evidence="10" type="ORF">QR680_014363</name>
</gene>
<dbReference type="SUPFAM" id="SSF46785">
    <property type="entry name" value="Winged helix' DNA-binding domain"/>
    <property type="match status" value="2"/>
</dbReference>
<evidence type="ECO:0000313" key="10">
    <source>
        <dbReference type="EMBL" id="KAK0419847.1"/>
    </source>
</evidence>
<organism evidence="10 11">
    <name type="scientific">Steinernema hermaphroditum</name>
    <dbReference type="NCBI Taxonomy" id="289476"/>
    <lineage>
        <taxon>Eukaryota</taxon>
        <taxon>Metazoa</taxon>
        <taxon>Ecdysozoa</taxon>
        <taxon>Nematoda</taxon>
        <taxon>Chromadorea</taxon>
        <taxon>Rhabditida</taxon>
        <taxon>Tylenchina</taxon>
        <taxon>Panagrolaimomorpha</taxon>
        <taxon>Strongyloidoidea</taxon>
        <taxon>Steinernematidae</taxon>
        <taxon>Steinernema</taxon>
    </lineage>
</organism>
<comment type="caution">
    <text evidence="10">The sequence shown here is derived from an EMBL/GenBank/DDBJ whole genome shotgun (WGS) entry which is preliminary data.</text>
</comment>
<sequence>MCHSRSGAYRIQIKVRLVPDAKMKQITRSIPQLTRLTKDRTSTEKRKRESEATFTTGTTHVDNRWRFAAVVVSTRIEPRHGPTSPGAEFAVNLLFRTMRLRRLVSQSDVDSSRAPIRPIAVEFGPCRWMWDVWEQWSAYPKMDRVTWYTPGESMEDLLCQAGNVGIYDGDLKHSAFEQGTASLTLQRLIWADSSDPDCRLILHHSFVKKLEKHNKSMFSRGGKIIVHLHPPARGRANNGPVTHSPYNSVRFVFRSGGEDEFFRKYNEALARETWKRNSSSSSSGGSRNSHAPLAARGIGIAGIEKKLADHNNKTHENISQAFEDMSKLMEYARDMVGLSKSITEKLRMKKGEITDDETILFKQYLLSLGVSDPVTKSTFGSGAKYFEKLAQEITTVLEKPLTECGGMMTLPDAYCRINRARGMELLSPEDLLNACEKLDAIQSPLSLHRFETGVMVVQLRSRSVEKTVDETFDFVKANGYVTPNQLAAHIGVTVILARERLLAAEAQAKLCRDDSVEGLLFYPNQFLIQEA</sequence>
<evidence type="ECO:0000256" key="8">
    <source>
        <dbReference type="SAM" id="MobiDB-lite"/>
    </source>
</evidence>
<evidence type="ECO:0000256" key="3">
    <source>
        <dbReference type="ARBA" id="ARBA00022448"/>
    </source>
</evidence>
<comment type="subcellular location">
    <subcellularLocation>
        <location evidence="7">Cytoplasm</location>
    </subcellularLocation>
    <subcellularLocation>
        <location evidence="7">Endosome</location>
    </subcellularLocation>
</comment>
<dbReference type="PANTHER" id="PTHR13128">
    <property type="entry name" value="VACUOLAR PROTEIN-SORTING-ASSOCIATED PROTEIN 36"/>
    <property type="match status" value="1"/>
</dbReference>
<evidence type="ECO:0000256" key="4">
    <source>
        <dbReference type="ARBA" id="ARBA00022490"/>
    </source>
</evidence>
<evidence type="ECO:0000313" key="11">
    <source>
        <dbReference type="Proteomes" id="UP001175271"/>
    </source>
</evidence>
<feature type="compositionally biased region" description="Low complexity" evidence="8">
    <location>
        <begin position="276"/>
        <end position="289"/>
    </location>
</feature>
<keyword evidence="4 7" id="KW-0963">Cytoplasm</keyword>
<comment type="function">
    <text evidence="7">Component of the ESCRT-II complex (endosomal sorting complex required for transport II), which is required for multivesicular body (MVB) formation and sorting of endosomal cargo proteins into MVBs.</text>
</comment>
<dbReference type="GO" id="GO:0031902">
    <property type="term" value="C:late endosome membrane"/>
    <property type="evidence" value="ECO:0007669"/>
    <property type="project" value="UniProtKB-UniRule"/>
</dbReference>
<evidence type="ECO:0000256" key="2">
    <source>
        <dbReference type="ARBA" id="ARBA00017953"/>
    </source>
</evidence>
<dbReference type="InterPro" id="IPR011993">
    <property type="entry name" value="PH-like_dom_sf"/>
</dbReference>
<feature type="region of interest" description="Disordered" evidence="8">
    <location>
        <begin position="36"/>
        <end position="55"/>
    </location>
</feature>
<dbReference type="FunFam" id="2.30.29.30:FF:000600">
    <property type="entry name" value="CRE-TAG-318 protein"/>
    <property type="match status" value="1"/>
</dbReference>
<comment type="subunit">
    <text evidence="7">Component of the endosomal sorting complex required for transport II (ESCRT-II).</text>
</comment>
<dbReference type="FunFam" id="1.10.10.10:FF:000416">
    <property type="entry name" value="Vacuolar protein-sorting-associated protein 36"/>
    <property type="match status" value="1"/>
</dbReference>
<dbReference type="GO" id="GO:0043130">
    <property type="term" value="F:ubiquitin binding"/>
    <property type="evidence" value="ECO:0007669"/>
    <property type="project" value="UniProtKB-UniRule"/>
</dbReference>
<proteinExistence type="inferred from homology"/>
<dbReference type="EMBL" id="JAUCMV010000002">
    <property type="protein sequence ID" value="KAK0419847.1"/>
    <property type="molecule type" value="Genomic_DNA"/>
</dbReference>
<dbReference type="PANTHER" id="PTHR13128:SF12">
    <property type="entry name" value="VACUOLAR PROTEIN-SORTING-ASSOCIATED PROTEIN 36"/>
    <property type="match status" value="1"/>
</dbReference>
<dbReference type="Gene3D" id="2.30.29.30">
    <property type="entry name" value="Pleckstrin-homology domain (PH domain)/Phosphotyrosine-binding domain (PTB)"/>
    <property type="match status" value="1"/>
</dbReference>
<dbReference type="InterPro" id="IPR036388">
    <property type="entry name" value="WH-like_DNA-bd_sf"/>
</dbReference>